<dbReference type="CDD" id="cd08503">
    <property type="entry name" value="PBP2_NikA_DppA_OppA_like_17"/>
    <property type="match status" value="1"/>
</dbReference>
<keyword evidence="7" id="KW-1185">Reference proteome</keyword>
<comment type="caution">
    <text evidence="6">The sequence shown here is derived from an EMBL/GenBank/DDBJ whole genome shotgun (WGS) entry which is preliminary data.</text>
</comment>
<evidence type="ECO:0000313" key="6">
    <source>
        <dbReference type="EMBL" id="MCW3782104.1"/>
    </source>
</evidence>
<keyword evidence="3" id="KW-0813">Transport</keyword>
<dbReference type="InterPro" id="IPR039424">
    <property type="entry name" value="SBP_5"/>
</dbReference>
<proteinExistence type="inferred from homology"/>
<reference evidence="6 7" key="1">
    <citation type="submission" date="2022-10" db="EMBL/GenBank/DDBJ databases">
        <title>Defluviimonas sp. CAU 1641 isolated from mud.</title>
        <authorList>
            <person name="Kim W."/>
        </authorList>
    </citation>
    <scope>NUCLEOTIDE SEQUENCE [LARGE SCALE GENOMIC DNA]</scope>
    <source>
        <strain evidence="6 7">CAU 1641</strain>
    </source>
</reference>
<dbReference type="SUPFAM" id="SSF53850">
    <property type="entry name" value="Periplasmic binding protein-like II"/>
    <property type="match status" value="1"/>
</dbReference>
<dbReference type="Pfam" id="PF00496">
    <property type="entry name" value="SBP_bac_5"/>
    <property type="match status" value="1"/>
</dbReference>
<comment type="similarity">
    <text evidence="2">Belongs to the bacterial solute-binding protein 5 family.</text>
</comment>
<accession>A0ABT3J345</accession>
<protein>
    <submittedName>
        <fullName evidence="6">ABC transporter substrate-binding protein</fullName>
    </submittedName>
</protein>
<keyword evidence="4" id="KW-0732">Signal</keyword>
<name>A0ABT3J345_9RHOB</name>
<dbReference type="EMBL" id="JAPDOG010000008">
    <property type="protein sequence ID" value="MCW3782104.1"/>
    <property type="molecule type" value="Genomic_DNA"/>
</dbReference>
<dbReference type="Gene3D" id="3.10.105.10">
    <property type="entry name" value="Dipeptide-binding Protein, Domain 3"/>
    <property type="match status" value="1"/>
</dbReference>
<evidence type="ECO:0000256" key="3">
    <source>
        <dbReference type="ARBA" id="ARBA00022448"/>
    </source>
</evidence>
<dbReference type="Proteomes" id="UP001207582">
    <property type="component" value="Unassembled WGS sequence"/>
</dbReference>
<evidence type="ECO:0000256" key="4">
    <source>
        <dbReference type="ARBA" id="ARBA00022729"/>
    </source>
</evidence>
<dbReference type="PROSITE" id="PS51318">
    <property type="entry name" value="TAT"/>
    <property type="match status" value="1"/>
</dbReference>
<dbReference type="InterPro" id="IPR006311">
    <property type="entry name" value="TAT_signal"/>
</dbReference>
<dbReference type="PIRSF" id="PIRSF002741">
    <property type="entry name" value="MppA"/>
    <property type="match status" value="1"/>
</dbReference>
<dbReference type="InterPro" id="IPR030678">
    <property type="entry name" value="Peptide/Ni-bd"/>
</dbReference>
<organism evidence="6 7">
    <name type="scientific">Defluviimonas salinarum</name>
    <dbReference type="NCBI Taxonomy" id="2992147"/>
    <lineage>
        <taxon>Bacteria</taxon>
        <taxon>Pseudomonadati</taxon>
        <taxon>Pseudomonadota</taxon>
        <taxon>Alphaproteobacteria</taxon>
        <taxon>Rhodobacterales</taxon>
        <taxon>Paracoccaceae</taxon>
        <taxon>Albidovulum</taxon>
    </lineage>
</organism>
<dbReference type="Gene3D" id="3.90.76.10">
    <property type="entry name" value="Dipeptide-binding Protein, Domain 1"/>
    <property type="match status" value="1"/>
</dbReference>
<evidence type="ECO:0000259" key="5">
    <source>
        <dbReference type="Pfam" id="PF00496"/>
    </source>
</evidence>
<evidence type="ECO:0000256" key="2">
    <source>
        <dbReference type="ARBA" id="ARBA00005695"/>
    </source>
</evidence>
<dbReference type="Gene3D" id="3.40.190.10">
    <property type="entry name" value="Periplasmic binding protein-like II"/>
    <property type="match status" value="1"/>
</dbReference>
<gene>
    <name evidence="6" type="ORF">OM960_10925</name>
</gene>
<dbReference type="PANTHER" id="PTHR30290">
    <property type="entry name" value="PERIPLASMIC BINDING COMPONENT OF ABC TRANSPORTER"/>
    <property type="match status" value="1"/>
</dbReference>
<dbReference type="InterPro" id="IPR000914">
    <property type="entry name" value="SBP_5_dom"/>
</dbReference>
<evidence type="ECO:0000313" key="7">
    <source>
        <dbReference type="Proteomes" id="UP001207582"/>
    </source>
</evidence>
<feature type="domain" description="Solute-binding protein family 5" evidence="5">
    <location>
        <begin position="79"/>
        <end position="427"/>
    </location>
</feature>
<comment type="subcellular location">
    <subcellularLocation>
        <location evidence="1">Periplasm</location>
    </subcellularLocation>
</comment>
<evidence type="ECO:0000256" key="1">
    <source>
        <dbReference type="ARBA" id="ARBA00004418"/>
    </source>
</evidence>
<sequence>MKLSRRTALQLGGAAVGVSLLGLKPASAEPKKGGHFRLALSDANTSASMDPATFVAQFDQIGLRSTVYNTLTEVTATGEIIPELAESYEASPDAKVWTFRLRKGVQFHNGKELVADDVVASINHHRGGDSKSGAKAIVDPIVDLRAEDPYTVVFELDSGNADFPFVVNDYHLVIMQAKDGKADWQSGIGTGGYILKKWEAGVRVELERSPTYFKEGRAHFDQITIIAIADAAARQAALIAGEVDAINRVDLKTAHLLARNPGVVLEETSGTAHFAIPMHCNTAPFNDVNVRLALKYAIDRQAIVDTILLGHGTVGNDNPIAPANRYFDANLEQRVYDPDRARFHLKEAGLDTLSVKLSASDAAFAGALDTAVLYREHAAAAGIDIEVVQEPADGYWSNVWLKKPFAMSTWGGRPTEDGMFSLAYAAGAPWNESFWDNARFNELLLTARAELDEAKRREMYGEMQALVRDDGGTVIPAYQNFVDARSANLAREDAIGGNWDMDGFMAVERWWFA</sequence>
<dbReference type="PANTHER" id="PTHR30290:SF10">
    <property type="entry name" value="PERIPLASMIC OLIGOPEPTIDE-BINDING PROTEIN-RELATED"/>
    <property type="match status" value="1"/>
</dbReference>